<protein>
    <recommendedName>
        <fullName evidence="4">DUF4142 domain-containing protein</fullName>
    </recommendedName>
</protein>
<keyword evidence="1" id="KW-0732">Signal</keyword>
<proteinExistence type="predicted"/>
<evidence type="ECO:0000313" key="3">
    <source>
        <dbReference type="Proteomes" id="UP000007382"/>
    </source>
</evidence>
<name>I0INC4_LEPFC</name>
<dbReference type="STRING" id="1162668.LFE_1080"/>
<evidence type="ECO:0008006" key="4">
    <source>
        <dbReference type="Google" id="ProtNLM"/>
    </source>
</evidence>
<dbReference type="EMBL" id="AP012342">
    <property type="protein sequence ID" value="BAM06773.1"/>
    <property type="molecule type" value="Genomic_DNA"/>
</dbReference>
<dbReference type="Proteomes" id="UP000007382">
    <property type="component" value="Chromosome"/>
</dbReference>
<dbReference type="HOGENOM" id="CLU_1608805_0_0_0"/>
<feature type="signal peptide" evidence="1">
    <location>
        <begin position="1"/>
        <end position="26"/>
    </location>
</feature>
<dbReference type="AlphaFoldDB" id="I0INC4"/>
<evidence type="ECO:0000313" key="2">
    <source>
        <dbReference type="EMBL" id="BAM06773.1"/>
    </source>
</evidence>
<reference evidence="2 3" key="1">
    <citation type="journal article" date="2012" name="J. Bacteriol.">
        <title>Complete Genome Sequence of Leptospirillum ferrooxidans Strain C2-3, Isolated from a Fresh Volcanic Ash Deposit on the Island of Miyake, Japan.</title>
        <authorList>
            <person name="Fujimura R."/>
            <person name="Sato Y."/>
            <person name="Nishizawa T."/>
            <person name="Oshima K."/>
            <person name="Kim S.-W."/>
            <person name="Hattori M."/>
            <person name="Kamijo T."/>
            <person name="Ohta H."/>
        </authorList>
    </citation>
    <scope>NUCLEOTIDE SEQUENCE [LARGE SCALE GENOMIC DNA]</scope>
    <source>
        <strain evidence="2 3">C2-3</strain>
    </source>
</reference>
<dbReference type="RefSeq" id="WP_014449263.1">
    <property type="nucleotide sequence ID" value="NC_017094.1"/>
</dbReference>
<dbReference type="PATRIC" id="fig|1162668.3.peg.1251"/>
<sequence>MKSGTIKRRCLLIFLLFLSFPHPAYAVMGSNTLIESRILWVESQTRSTLSRLRNFIFEKNQGQDFLNAPALPPSIPVTAAPASPPSVSQISRSASEGMGAALGGIASAPGQEAIGQGIHQMAYSSSPEGALRLGADTQGHIFQMLLSIHQDLLYLLKEQSSTTGLEGAILDHSHNANLEDQQTIRQDLPRWIMMR</sequence>
<organism evidence="2 3">
    <name type="scientific">Leptospirillum ferrooxidans (strain C2-3)</name>
    <dbReference type="NCBI Taxonomy" id="1162668"/>
    <lineage>
        <taxon>Bacteria</taxon>
        <taxon>Pseudomonadati</taxon>
        <taxon>Nitrospirota</taxon>
        <taxon>Nitrospiria</taxon>
        <taxon>Nitrospirales</taxon>
        <taxon>Nitrospiraceae</taxon>
        <taxon>Leptospirillum</taxon>
    </lineage>
</organism>
<accession>I0INC4</accession>
<evidence type="ECO:0000256" key="1">
    <source>
        <dbReference type="SAM" id="SignalP"/>
    </source>
</evidence>
<reference evidence="3" key="2">
    <citation type="submission" date="2012-03" db="EMBL/GenBank/DDBJ databases">
        <title>The complete genome sequence of the pioneer microbe on fresh volcanic deposit, Leptospirillum ferrooxidans strain C2-3.</title>
        <authorList>
            <person name="Fujimura R."/>
            <person name="Sato Y."/>
            <person name="Nishizawa T."/>
            <person name="Nanba K."/>
            <person name="Oshima K."/>
            <person name="Hattori M."/>
            <person name="Kamijo T."/>
            <person name="Ohta H."/>
        </authorList>
    </citation>
    <scope>NUCLEOTIDE SEQUENCE [LARGE SCALE GENOMIC DNA]</scope>
    <source>
        <strain evidence="3">C2-3</strain>
    </source>
</reference>
<dbReference type="KEGG" id="lfc:LFE_1080"/>
<keyword evidence="3" id="KW-1185">Reference proteome</keyword>
<feature type="chain" id="PRO_5003629861" description="DUF4142 domain-containing protein" evidence="1">
    <location>
        <begin position="27"/>
        <end position="195"/>
    </location>
</feature>
<gene>
    <name evidence="2" type="ordered locus">LFE_1080</name>
</gene>